<evidence type="ECO:0000259" key="1">
    <source>
        <dbReference type="PROSITE" id="PS50238"/>
    </source>
</evidence>
<evidence type="ECO:0000313" key="2">
    <source>
        <dbReference type="EMBL" id="KAI0305102.1"/>
    </source>
</evidence>
<name>A0AAD4M7B9_9AGAM</name>
<evidence type="ECO:0000313" key="3">
    <source>
        <dbReference type="Proteomes" id="UP001203297"/>
    </source>
</evidence>
<dbReference type="PROSITE" id="PS50238">
    <property type="entry name" value="RHOGAP"/>
    <property type="match status" value="1"/>
</dbReference>
<dbReference type="GO" id="GO:0007165">
    <property type="term" value="P:signal transduction"/>
    <property type="evidence" value="ECO:0007669"/>
    <property type="project" value="InterPro"/>
</dbReference>
<organism evidence="2 3">
    <name type="scientific">Multifurca ochricompacta</name>
    <dbReference type="NCBI Taxonomy" id="376703"/>
    <lineage>
        <taxon>Eukaryota</taxon>
        <taxon>Fungi</taxon>
        <taxon>Dikarya</taxon>
        <taxon>Basidiomycota</taxon>
        <taxon>Agaricomycotina</taxon>
        <taxon>Agaricomycetes</taxon>
        <taxon>Russulales</taxon>
        <taxon>Russulaceae</taxon>
        <taxon>Multifurca</taxon>
    </lineage>
</organism>
<dbReference type="SUPFAM" id="SSF48350">
    <property type="entry name" value="GTPase activation domain, GAP"/>
    <property type="match status" value="1"/>
</dbReference>
<dbReference type="EMBL" id="WTXG01000006">
    <property type="protein sequence ID" value="KAI0305102.1"/>
    <property type="molecule type" value="Genomic_DNA"/>
</dbReference>
<dbReference type="InterPro" id="IPR000198">
    <property type="entry name" value="RhoGAP_dom"/>
</dbReference>
<dbReference type="Pfam" id="PF00620">
    <property type="entry name" value="RhoGAP"/>
    <property type="match status" value="1"/>
</dbReference>
<gene>
    <name evidence="2" type="ORF">B0F90DRAFT_1156163</name>
</gene>
<reference evidence="2" key="1">
    <citation type="journal article" date="2022" name="New Phytol.">
        <title>Evolutionary transition to the ectomycorrhizal habit in the genomes of a hyperdiverse lineage of mushroom-forming fungi.</title>
        <authorList>
            <person name="Looney B."/>
            <person name="Miyauchi S."/>
            <person name="Morin E."/>
            <person name="Drula E."/>
            <person name="Courty P.E."/>
            <person name="Kohler A."/>
            <person name="Kuo A."/>
            <person name="LaButti K."/>
            <person name="Pangilinan J."/>
            <person name="Lipzen A."/>
            <person name="Riley R."/>
            <person name="Andreopoulos W."/>
            <person name="He G."/>
            <person name="Johnson J."/>
            <person name="Nolan M."/>
            <person name="Tritt A."/>
            <person name="Barry K.W."/>
            <person name="Grigoriev I.V."/>
            <person name="Nagy L.G."/>
            <person name="Hibbett D."/>
            <person name="Henrissat B."/>
            <person name="Matheny P.B."/>
            <person name="Labbe J."/>
            <person name="Martin F.M."/>
        </authorList>
    </citation>
    <scope>NUCLEOTIDE SEQUENCE</scope>
    <source>
        <strain evidence="2">BPL690</strain>
    </source>
</reference>
<dbReference type="InterPro" id="IPR008936">
    <property type="entry name" value="Rho_GTPase_activation_prot"/>
</dbReference>
<comment type="caution">
    <text evidence="2">The sequence shown here is derived from an EMBL/GenBank/DDBJ whole genome shotgun (WGS) entry which is preliminary data.</text>
</comment>
<proteinExistence type="predicted"/>
<keyword evidence="3" id="KW-1185">Reference proteome</keyword>
<sequence length="134" mass="14776">MAPQTVDANYARTVAAVLLAFLDSLPEPVVPLSLHQRCAEVTSRDVAFEMLSLFPPTSVNAWICVTAFLHLLTLKEKDPLSPEDTQPSRSPSRTELLASIFTPILFRDNSDNVSLPPVSPLGKKRFLLLFMEGP</sequence>
<dbReference type="AlphaFoldDB" id="A0AAD4M7B9"/>
<protein>
    <recommendedName>
        <fullName evidence="1">Rho-GAP domain-containing protein</fullName>
    </recommendedName>
</protein>
<dbReference type="Gene3D" id="1.10.555.10">
    <property type="entry name" value="Rho GTPase activation protein"/>
    <property type="match status" value="1"/>
</dbReference>
<dbReference type="Proteomes" id="UP001203297">
    <property type="component" value="Unassembled WGS sequence"/>
</dbReference>
<feature type="domain" description="Rho-GAP" evidence="1">
    <location>
        <begin position="1"/>
        <end position="134"/>
    </location>
</feature>
<accession>A0AAD4M7B9</accession>